<name>A0ABR8SCH5_9BURK</name>
<dbReference type="SUPFAM" id="SSF74653">
    <property type="entry name" value="TolA/TonB C-terminal domain"/>
    <property type="match status" value="1"/>
</dbReference>
<evidence type="ECO:0000256" key="1">
    <source>
        <dbReference type="SAM" id="Phobius"/>
    </source>
</evidence>
<dbReference type="InterPro" id="IPR006311">
    <property type="entry name" value="TAT_signal"/>
</dbReference>
<reference evidence="2 3" key="1">
    <citation type="submission" date="2020-08" db="EMBL/GenBank/DDBJ databases">
        <title>A Genomic Blueprint of the Chicken Gut Microbiome.</title>
        <authorList>
            <person name="Gilroy R."/>
            <person name="Ravi A."/>
            <person name="Getino M."/>
            <person name="Pursley I."/>
            <person name="Horton D.L."/>
            <person name="Alikhan N.-F."/>
            <person name="Baker D."/>
            <person name="Gharbi K."/>
            <person name="Hall N."/>
            <person name="Watson M."/>
            <person name="Adriaenssens E.M."/>
            <person name="Foster-Nyarko E."/>
            <person name="Jarju S."/>
            <person name="Secka A."/>
            <person name="Antonio M."/>
            <person name="Oren A."/>
            <person name="Chaudhuri R."/>
            <person name="La Ragione R.M."/>
            <person name="Hildebrand F."/>
            <person name="Pallen M.J."/>
        </authorList>
    </citation>
    <scope>NUCLEOTIDE SEQUENCE [LARGE SCALE GENOMIC DNA]</scope>
    <source>
        <strain evidence="2 3">Sa2CVA6</strain>
    </source>
</reference>
<evidence type="ECO:0000313" key="3">
    <source>
        <dbReference type="Proteomes" id="UP000634919"/>
    </source>
</evidence>
<dbReference type="PROSITE" id="PS51318">
    <property type="entry name" value="TAT"/>
    <property type="match status" value="1"/>
</dbReference>
<dbReference type="EMBL" id="JACSQK010000005">
    <property type="protein sequence ID" value="MBD7961153.1"/>
    <property type="molecule type" value="Genomic_DNA"/>
</dbReference>
<feature type="transmembrane region" description="Helical" evidence="1">
    <location>
        <begin position="81"/>
        <end position="98"/>
    </location>
</feature>
<organism evidence="2 3">
    <name type="scientific">Comamonas avium</name>
    <dbReference type="NCBI Taxonomy" id="2762231"/>
    <lineage>
        <taxon>Bacteria</taxon>
        <taxon>Pseudomonadati</taxon>
        <taxon>Pseudomonadota</taxon>
        <taxon>Betaproteobacteria</taxon>
        <taxon>Burkholderiales</taxon>
        <taxon>Comamonadaceae</taxon>
        <taxon>Comamonas</taxon>
    </lineage>
</organism>
<keyword evidence="3" id="KW-1185">Reference proteome</keyword>
<sequence>MTTLPTPSTRPTRPLSRRQWLLGGMTTVAAASLTACGVPIRLPGDLLGAGNPASAAYEQKAARHLYQRYPQRIYRGKLPPMLYAVGVLQIFLSGTGHIRRLSWMRTPSHAPEVVKEIERLVRAAAPFPPTGAGNVTYTDTWLWDRSGQFQLDSLSEGQLTGG</sequence>
<protein>
    <submittedName>
        <fullName evidence="2">Uncharacterized protein</fullName>
    </submittedName>
</protein>
<evidence type="ECO:0000313" key="2">
    <source>
        <dbReference type="EMBL" id="MBD7961153.1"/>
    </source>
</evidence>
<feature type="transmembrane region" description="Helical" evidence="1">
    <location>
        <begin position="20"/>
        <end position="40"/>
    </location>
</feature>
<keyword evidence="1" id="KW-1133">Transmembrane helix</keyword>
<keyword evidence="1" id="KW-0812">Transmembrane</keyword>
<keyword evidence="1" id="KW-0472">Membrane</keyword>
<dbReference type="Proteomes" id="UP000634919">
    <property type="component" value="Unassembled WGS sequence"/>
</dbReference>
<gene>
    <name evidence="2" type="ORF">H9646_11715</name>
</gene>
<accession>A0ABR8SCH5</accession>
<comment type="caution">
    <text evidence="2">The sequence shown here is derived from an EMBL/GenBank/DDBJ whole genome shotgun (WGS) entry which is preliminary data.</text>
</comment>
<proteinExistence type="predicted"/>
<dbReference type="RefSeq" id="WP_191723543.1">
    <property type="nucleotide sequence ID" value="NZ_JACSQK010000005.1"/>
</dbReference>